<sequence>MTNKRVAICGRGNARAQQASSLVQLLGIDCEPTSHGPLCEAAAVVIDTQGLHRGGPGVLPVGEHGLDLPGDEAEFLAALDKVLHPEAGRLLAVFGRAGGVGASTMAMAIARIAARRGKVAILDCADPPSLYRELTHNQGAAETTVAGLAALAGGASWQGILVAQAGADWRGHALALARKVGRGGLVVIDAGRVGGRCEAEIQGICDQIVPVGSGRWPKVRGGQKFRAGPLLGWRIHRLVSGLVRGDGAK</sequence>
<dbReference type="Proteomes" id="UP001211044">
    <property type="component" value="Chromosome"/>
</dbReference>
<dbReference type="AlphaFoldDB" id="A0AB38XNX4"/>
<dbReference type="EMBL" id="CP116394">
    <property type="protein sequence ID" value="WCE46001.1"/>
    <property type="molecule type" value="Genomic_DNA"/>
</dbReference>
<proteinExistence type="predicted"/>
<accession>A0AB38XNX4</accession>
<protein>
    <submittedName>
        <fullName evidence="1">Uncharacterized protein</fullName>
    </submittedName>
</protein>
<dbReference type="SUPFAM" id="SSF52540">
    <property type="entry name" value="P-loop containing nucleoside triphosphate hydrolases"/>
    <property type="match status" value="1"/>
</dbReference>
<dbReference type="InterPro" id="IPR027417">
    <property type="entry name" value="P-loop_NTPase"/>
</dbReference>
<organism evidence="1 2">
    <name type="scientific">Winkia neuii subsp. anitrata</name>
    <dbReference type="NCBI Taxonomy" id="29318"/>
    <lineage>
        <taxon>Bacteria</taxon>
        <taxon>Bacillati</taxon>
        <taxon>Actinomycetota</taxon>
        <taxon>Actinomycetes</taxon>
        <taxon>Actinomycetales</taxon>
        <taxon>Actinomycetaceae</taxon>
        <taxon>Winkia</taxon>
    </lineage>
</organism>
<gene>
    <name evidence="1" type="ORF">PIG85_10210</name>
</gene>
<dbReference type="Gene3D" id="3.40.50.300">
    <property type="entry name" value="P-loop containing nucleotide triphosphate hydrolases"/>
    <property type="match status" value="1"/>
</dbReference>
<name>A0AB38XNX4_9ACTO</name>
<evidence type="ECO:0000313" key="1">
    <source>
        <dbReference type="EMBL" id="WCE46001.1"/>
    </source>
</evidence>
<evidence type="ECO:0000313" key="2">
    <source>
        <dbReference type="Proteomes" id="UP001211044"/>
    </source>
</evidence>
<dbReference type="RefSeq" id="WP_040315406.1">
    <property type="nucleotide sequence ID" value="NZ_CP116394.1"/>
</dbReference>
<dbReference type="KEGG" id="wne:PIG85_10210"/>
<reference evidence="1" key="1">
    <citation type="submission" date="2023-01" db="EMBL/GenBank/DDBJ databases">
        <title>Comparative Genomic Analysis of the Clinically-Derived Winkia Strain NY0527 Provides Evidence into the Taxonomic Reassignment of Winkia neuii and Characterizes Their Virulence Traits.</title>
        <authorList>
            <person name="Cai X."/>
            <person name="Peng Y."/>
            <person name="Li M."/>
            <person name="Qiu Y."/>
            <person name="Wang Y."/>
            <person name="Xu L."/>
            <person name="Hou Q."/>
        </authorList>
    </citation>
    <scope>NUCLEOTIDE SEQUENCE</scope>
    <source>
        <strain evidence="1">NY0527</strain>
    </source>
</reference>